<evidence type="ECO:0008006" key="3">
    <source>
        <dbReference type="Google" id="ProtNLM"/>
    </source>
</evidence>
<organism evidence="1 2">
    <name type="scientific">Fomitiporia mediterranea (strain MF3/22)</name>
    <name type="common">Grapevine white-rot fungus</name>
    <dbReference type="NCBI Taxonomy" id="694068"/>
    <lineage>
        <taxon>Eukaryota</taxon>
        <taxon>Fungi</taxon>
        <taxon>Dikarya</taxon>
        <taxon>Basidiomycota</taxon>
        <taxon>Agaricomycotina</taxon>
        <taxon>Agaricomycetes</taxon>
        <taxon>Hymenochaetales</taxon>
        <taxon>Hymenochaetaceae</taxon>
        <taxon>Fomitiporia</taxon>
    </lineage>
</organism>
<dbReference type="OrthoDB" id="3344688at2759"/>
<sequence>LLGIEIQHNREHRFIRMRQTHYINSIIERYKLTNEQSVQTLMQPSTQLKTVLQTDNNRKQMSNILYMNMVSTLRYITDCMWPDIAFATNQLAKYLNDPGMEHYLALKHCYMYLKTMNNVWLQLSSTNQSILNSYTDADSMIQEGHCAISGYTFYLSNSLVL</sequence>
<dbReference type="PANTHER" id="PTHR11439:SF483">
    <property type="entry name" value="PEPTIDE SYNTHASE GLIP-LIKE, PUTATIVE (AFU_ORTHOLOGUE AFUA_3G12920)-RELATED"/>
    <property type="match status" value="1"/>
</dbReference>
<evidence type="ECO:0000313" key="2">
    <source>
        <dbReference type="Proteomes" id="UP000053630"/>
    </source>
</evidence>
<dbReference type="PANTHER" id="PTHR11439">
    <property type="entry name" value="GAG-POL-RELATED RETROTRANSPOSON"/>
    <property type="match status" value="1"/>
</dbReference>
<proteinExistence type="predicted"/>
<evidence type="ECO:0000313" key="1">
    <source>
        <dbReference type="EMBL" id="EJC97328.1"/>
    </source>
</evidence>
<dbReference type="RefSeq" id="XP_007272409.1">
    <property type="nucleotide sequence ID" value="XM_007272347.1"/>
</dbReference>
<keyword evidence="2" id="KW-1185">Reference proteome</keyword>
<dbReference type="EMBL" id="JH719073">
    <property type="protein sequence ID" value="EJC97328.1"/>
    <property type="molecule type" value="Genomic_DNA"/>
</dbReference>
<dbReference type="eggNOG" id="KOG0017">
    <property type="taxonomic scope" value="Eukaryota"/>
</dbReference>
<accession>R7SF49</accession>
<dbReference type="AlphaFoldDB" id="R7SF49"/>
<feature type="non-terminal residue" evidence="1">
    <location>
        <position position="1"/>
    </location>
</feature>
<protein>
    <recommendedName>
        <fullName evidence="3">Reverse transcriptase Ty1/copia-type domain-containing protein</fullName>
    </recommendedName>
</protein>
<dbReference type="KEGG" id="fme:FOMMEDRAFT_100059"/>
<dbReference type="Proteomes" id="UP000053630">
    <property type="component" value="Unassembled WGS sequence"/>
</dbReference>
<dbReference type="GeneID" id="18669716"/>
<reference evidence="2" key="1">
    <citation type="journal article" date="2012" name="Science">
        <title>The Paleozoic origin of enzymatic lignin decomposition reconstructed from 31 fungal genomes.</title>
        <authorList>
            <person name="Floudas D."/>
            <person name="Binder M."/>
            <person name="Riley R."/>
            <person name="Barry K."/>
            <person name="Blanchette R.A."/>
            <person name="Henrissat B."/>
            <person name="Martinez A.T."/>
            <person name="Otillar R."/>
            <person name="Spatafora J.W."/>
            <person name="Yadav J.S."/>
            <person name="Aerts A."/>
            <person name="Benoit I."/>
            <person name="Boyd A."/>
            <person name="Carlson A."/>
            <person name="Copeland A."/>
            <person name="Coutinho P.M."/>
            <person name="de Vries R.P."/>
            <person name="Ferreira P."/>
            <person name="Findley K."/>
            <person name="Foster B."/>
            <person name="Gaskell J."/>
            <person name="Glotzer D."/>
            <person name="Gorecki P."/>
            <person name="Heitman J."/>
            <person name="Hesse C."/>
            <person name="Hori C."/>
            <person name="Igarashi K."/>
            <person name="Jurgens J.A."/>
            <person name="Kallen N."/>
            <person name="Kersten P."/>
            <person name="Kohler A."/>
            <person name="Kuees U."/>
            <person name="Kumar T.K.A."/>
            <person name="Kuo A."/>
            <person name="LaButti K."/>
            <person name="Larrondo L.F."/>
            <person name="Lindquist E."/>
            <person name="Ling A."/>
            <person name="Lombard V."/>
            <person name="Lucas S."/>
            <person name="Lundell T."/>
            <person name="Martin R."/>
            <person name="McLaughlin D.J."/>
            <person name="Morgenstern I."/>
            <person name="Morin E."/>
            <person name="Murat C."/>
            <person name="Nagy L.G."/>
            <person name="Nolan M."/>
            <person name="Ohm R.A."/>
            <person name="Patyshakuliyeva A."/>
            <person name="Rokas A."/>
            <person name="Ruiz-Duenas F.J."/>
            <person name="Sabat G."/>
            <person name="Salamov A."/>
            <person name="Samejima M."/>
            <person name="Schmutz J."/>
            <person name="Slot J.C."/>
            <person name="St John F."/>
            <person name="Stenlid J."/>
            <person name="Sun H."/>
            <person name="Sun S."/>
            <person name="Syed K."/>
            <person name="Tsang A."/>
            <person name="Wiebenga A."/>
            <person name="Young D."/>
            <person name="Pisabarro A."/>
            <person name="Eastwood D.C."/>
            <person name="Martin F."/>
            <person name="Cullen D."/>
            <person name="Grigoriev I.V."/>
            <person name="Hibbett D.S."/>
        </authorList>
    </citation>
    <scope>NUCLEOTIDE SEQUENCE [LARGE SCALE GENOMIC DNA]</scope>
    <source>
        <strain evidence="2">MF3/22</strain>
    </source>
</reference>
<name>R7SF49_FOMME</name>
<gene>
    <name evidence="1" type="ORF">FOMMEDRAFT_100059</name>
</gene>